<organism evidence="1 2">
    <name type="scientific">Roseateles paludis</name>
    <dbReference type="NCBI Taxonomy" id="3145238"/>
    <lineage>
        <taxon>Bacteria</taxon>
        <taxon>Pseudomonadati</taxon>
        <taxon>Pseudomonadota</taxon>
        <taxon>Betaproteobacteria</taxon>
        <taxon>Burkholderiales</taxon>
        <taxon>Sphaerotilaceae</taxon>
        <taxon>Roseateles</taxon>
    </lineage>
</organism>
<protein>
    <submittedName>
        <fullName evidence="1">Uncharacterized protein</fullName>
    </submittedName>
</protein>
<evidence type="ECO:0000313" key="2">
    <source>
        <dbReference type="Proteomes" id="UP001495147"/>
    </source>
</evidence>
<dbReference type="EMBL" id="JBDPZD010000002">
    <property type="protein sequence ID" value="MEO3691472.1"/>
    <property type="molecule type" value="Genomic_DNA"/>
</dbReference>
<reference evidence="1 2" key="1">
    <citation type="submission" date="2024-05" db="EMBL/GenBank/DDBJ databases">
        <title>Roseateles sp. DJS-2-20 16S ribosomal RNA gene Genome sequencing and assembly.</title>
        <authorList>
            <person name="Woo H."/>
        </authorList>
    </citation>
    <scope>NUCLEOTIDE SEQUENCE [LARGE SCALE GENOMIC DNA]</scope>
    <source>
        <strain evidence="1 2">DJS-2-20</strain>
    </source>
</reference>
<comment type="caution">
    <text evidence="1">The sequence shown here is derived from an EMBL/GenBank/DDBJ whole genome shotgun (WGS) entry which is preliminary data.</text>
</comment>
<keyword evidence="2" id="KW-1185">Reference proteome</keyword>
<gene>
    <name evidence="1" type="ORF">ABDJ85_08325</name>
</gene>
<name>A0ABV0G172_9BURK</name>
<accession>A0ABV0G172</accession>
<sequence>MLLSVIFGDPATSIKKALLHFPLGDRPVRWVTDLGANVWRDDEHVQIVYTEALHPFSLGTSTSEAATPFEFAYCIYKGTNPPLDWAKKWCETVPLFTGCYIATGICCMDDQQSITARRLAH</sequence>
<dbReference type="RefSeq" id="WP_347704294.1">
    <property type="nucleotide sequence ID" value="NZ_JBDPZD010000002.1"/>
</dbReference>
<proteinExistence type="predicted"/>
<evidence type="ECO:0000313" key="1">
    <source>
        <dbReference type="EMBL" id="MEO3691472.1"/>
    </source>
</evidence>
<dbReference type="Proteomes" id="UP001495147">
    <property type="component" value="Unassembled WGS sequence"/>
</dbReference>